<organism evidence="2">
    <name type="scientific">mine drainage metagenome</name>
    <dbReference type="NCBI Taxonomy" id="410659"/>
    <lineage>
        <taxon>unclassified sequences</taxon>
        <taxon>metagenomes</taxon>
        <taxon>ecological metagenomes</taxon>
    </lineage>
</organism>
<dbReference type="GO" id="GO:0002098">
    <property type="term" value="P:tRNA wobble uridine modification"/>
    <property type="evidence" value="ECO:0007669"/>
    <property type="project" value="InterPro"/>
</dbReference>
<dbReference type="PANTHER" id="PTHR30401:SF0">
    <property type="entry name" value="TRNA 2-SELENOURIDINE SYNTHASE"/>
    <property type="match status" value="1"/>
</dbReference>
<comment type="caution">
    <text evidence="2">The sequence shown here is derived from an EMBL/GenBank/DDBJ whole genome shotgun (WGS) entry which is preliminary data.</text>
</comment>
<protein>
    <submittedName>
        <fullName evidence="2">tRNA 2-selenouridine synthase</fullName>
    </submittedName>
</protein>
<evidence type="ECO:0000313" key="2">
    <source>
        <dbReference type="EMBL" id="OIQ66878.1"/>
    </source>
</evidence>
<dbReference type="AlphaFoldDB" id="A0A1J5P6P1"/>
<accession>A0A1J5P6P1</accession>
<dbReference type="EMBL" id="MLJW01006299">
    <property type="protein sequence ID" value="OIQ66878.1"/>
    <property type="molecule type" value="Genomic_DNA"/>
</dbReference>
<dbReference type="InterPro" id="IPR058840">
    <property type="entry name" value="AAA_SelU"/>
</dbReference>
<evidence type="ECO:0000259" key="1">
    <source>
        <dbReference type="Pfam" id="PF26341"/>
    </source>
</evidence>
<reference evidence="2" key="1">
    <citation type="submission" date="2016-10" db="EMBL/GenBank/DDBJ databases">
        <title>Sequence of Gallionella enrichment culture.</title>
        <authorList>
            <person name="Poehlein A."/>
            <person name="Muehling M."/>
            <person name="Daniel R."/>
        </authorList>
    </citation>
    <scope>NUCLEOTIDE SEQUENCE</scope>
</reference>
<proteinExistence type="predicted"/>
<gene>
    <name evidence="2" type="primary">selU_8</name>
    <name evidence="2" type="ORF">GALL_515510</name>
</gene>
<feature type="domain" description="tRNA 2-selenouridine synthase AAA" evidence="1">
    <location>
        <begin position="2"/>
        <end position="93"/>
    </location>
</feature>
<dbReference type="GO" id="GO:0043828">
    <property type="term" value="F:tRNA 2-selenouridine synthase activity"/>
    <property type="evidence" value="ECO:0007669"/>
    <property type="project" value="InterPro"/>
</dbReference>
<name>A0A1J5P6P1_9ZZZZ</name>
<dbReference type="InterPro" id="IPR017582">
    <property type="entry name" value="SelU"/>
</dbReference>
<sequence>MLDLEALAQHRGSVLGLEPGVEQPSQKLFESRLWAALRGFDPQRAVYVEAESKKVGSLHVPDALMARIRIGRCISLELDDALRVAFLLRDYAALAAELPLLHARLDALRELRGAQAVDHWKALTSQGDLATFTAEILQQHYDPSYNKSMARNFSRFDAASAVRLNGIDDGDFTRAAQDVLRVDAQVGAGERHSTQMQAPTACR</sequence>
<dbReference type="Pfam" id="PF26341">
    <property type="entry name" value="AAA_SelU"/>
    <property type="match status" value="1"/>
</dbReference>
<dbReference type="PANTHER" id="PTHR30401">
    <property type="entry name" value="TRNA 2-SELENOURIDINE SYNTHASE"/>
    <property type="match status" value="1"/>
</dbReference>